<dbReference type="Proteomes" id="UP001527925">
    <property type="component" value="Unassembled WGS sequence"/>
</dbReference>
<evidence type="ECO:0000256" key="9">
    <source>
        <dbReference type="ARBA" id="ARBA00023132"/>
    </source>
</evidence>
<dbReference type="EMBL" id="JADGIZ020000038">
    <property type="protein sequence ID" value="KAL2914043.1"/>
    <property type="molecule type" value="Genomic_DNA"/>
</dbReference>
<keyword evidence="3" id="KW-0813">Transport</keyword>
<evidence type="ECO:0000256" key="3">
    <source>
        <dbReference type="ARBA" id="ARBA00022448"/>
    </source>
</evidence>
<accession>A0ABR4N3J6</accession>
<feature type="compositionally biased region" description="Low complexity" evidence="12">
    <location>
        <begin position="603"/>
        <end position="613"/>
    </location>
</feature>
<keyword evidence="5" id="KW-0509">mRNA transport</keyword>
<feature type="transmembrane region" description="Helical" evidence="13">
    <location>
        <begin position="74"/>
        <end position="92"/>
    </location>
</feature>
<evidence type="ECO:0000256" key="10">
    <source>
        <dbReference type="ARBA" id="ARBA00023136"/>
    </source>
</evidence>
<evidence type="ECO:0000256" key="11">
    <source>
        <dbReference type="ARBA" id="ARBA00023242"/>
    </source>
</evidence>
<keyword evidence="15" id="KW-1185">Reference proteome</keyword>
<evidence type="ECO:0000256" key="2">
    <source>
        <dbReference type="ARBA" id="ARBA00004567"/>
    </source>
</evidence>
<organism evidence="14 15">
    <name type="scientific">Polyrhizophydium stewartii</name>
    <dbReference type="NCBI Taxonomy" id="2732419"/>
    <lineage>
        <taxon>Eukaryota</taxon>
        <taxon>Fungi</taxon>
        <taxon>Fungi incertae sedis</taxon>
        <taxon>Chytridiomycota</taxon>
        <taxon>Chytridiomycota incertae sedis</taxon>
        <taxon>Chytridiomycetes</taxon>
        <taxon>Rhizophydiales</taxon>
        <taxon>Rhizophydiales incertae sedis</taxon>
        <taxon>Polyrhizophydium</taxon>
    </lineage>
</organism>
<evidence type="ECO:0000256" key="13">
    <source>
        <dbReference type="SAM" id="Phobius"/>
    </source>
</evidence>
<evidence type="ECO:0000256" key="5">
    <source>
        <dbReference type="ARBA" id="ARBA00022816"/>
    </source>
</evidence>
<feature type="region of interest" description="Disordered" evidence="12">
    <location>
        <begin position="347"/>
        <end position="384"/>
    </location>
</feature>
<sequence length="634" mass="67802">MEPAWGAVREQWDAVLGAAAVRLFPEYTQRVMPLKEMRAASEIQSNLTFQMLMYFNVLLYPIRWFRPTAWNKFQTLFLLLSFVVIEPVRLWLGYIGNMKERVPDLSGCFIFTLFPQLLISFYFMVGQPYMGRGFTLPFETAVNLVYMAMLVCECVFGYLAARRIVRSHSIHFFAMASEGDGNDGDVGGRGREGSSGTATLASEDESLDEGGGGANNAAFPIRPNLARDMFNFGAQQQPQAGAAGGGLFGAAATPTTQVAGGGLFGAPATQAPAAQGLFGAATPTPAGGGLFGQKPAATTAPAAGLFGAPAGNAAPATTAATPAAAGGLTFGAPAAAGAAGGLFGAKPTTQPLGAQPTAWQAQPKAATTGAPAAAANPAAAATQPAQQITAKTKYADLPDNVRQKIDEIEKFIQQQIHISDSIGNSTMDEPIAAVSEEVQVIMQRLVGVRNLLQRDQHVMDELKKQVNQELRNTDLASRYIDRAQNAGQSKFPAPQQDAYASYFNTFANDLERRMQMYRQNIEEIELNVRNMMVSPGRYTPQVIQEIIRNQYEAFIRVASKSAHMHDEIERERAKFEKFCQKYMGEARPGRLFSEGSLTGGVPGAAAGMAAGAAPQMKRSSSASAAPQGARLRTG</sequence>
<reference evidence="14 15" key="1">
    <citation type="submission" date="2023-09" db="EMBL/GenBank/DDBJ databases">
        <title>Pangenome analysis of Batrachochytrium dendrobatidis and related Chytrids.</title>
        <authorList>
            <person name="Yacoub M.N."/>
            <person name="Stajich J.E."/>
            <person name="James T.Y."/>
        </authorList>
    </citation>
    <scope>NUCLEOTIDE SEQUENCE [LARGE SCALE GENOMIC DNA]</scope>
    <source>
        <strain evidence="14 15">JEL0888</strain>
    </source>
</reference>
<comment type="subcellular location">
    <subcellularLocation>
        <location evidence="1">Membrane</location>
        <topology evidence="1">Multi-pass membrane protein</topology>
    </subcellularLocation>
    <subcellularLocation>
        <location evidence="2">Nucleus</location>
        <location evidence="2">Nuclear pore complex</location>
    </subcellularLocation>
</comment>
<dbReference type="InterPro" id="IPR024882">
    <property type="entry name" value="NUP58/p45/49"/>
</dbReference>
<proteinExistence type="predicted"/>
<evidence type="ECO:0000256" key="1">
    <source>
        <dbReference type="ARBA" id="ARBA00004141"/>
    </source>
</evidence>
<dbReference type="InterPro" id="IPR019184">
    <property type="entry name" value="Uncharacterised_TM-17"/>
</dbReference>
<feature type="region of interest" description="Disordered" evidence="12">
    <location>
        <begin position="183"/>
        <end position="218"/>
    </location>
</feature>
<feature type="region of interest" description="Disordered" evidence="12">
    <location>
        <begin position="603"/>
        <end position="634"/>
    </location>
</feature>
<keyword evidence="6" id="KW-0653">Protein transport</keyword>
<dbReference type="Pfam" id="PF13634">
    <property type="entry name" value="Nucleoporin_FG"/>
    <property type="match status" value="1"/>
</dbReference>
<gene>
    <name evidence="14" type="ORF">HK105_206488</name>
</gene>
<keyword evidence="8" id="KW-0811">Translocation</keyword>
<dbReference type="Pfam" id="PF15967">
    <property type="entry name" value="Nucleoporin_FG2"/>
    <property type="match status" value="1"/>
</dbReference>
<keyword evidence="9" id="KW-0906">Nuclear pore complex</keyword>
<evidence type="ECO:0000313" key="14">
    <source>
        <dbReference type="EMBL" id="KAL2914043.1"/>
    </source>
</evidence>
<keyword evidence="11" id="KW-0539">Nucleus</keyword>
<protein>
    <submittedName>
        <fullName evidence="14">Uncharacterized protein</fullName>
    </submittedName>
</protein>
<feature type="transmembrane region" description="Helical" evidence="13">
    <location>
        <begin position="43"/>
        <end position="62"/>
    </location>
</feature>
<dbReference type="InterPro" id="IPR025574">
    <property type="entry name" value="Nucleoporin_FG_rpt"/>
</dbReference>
<name>A0ABR4N3J6_9FUNG</name>
<dbReference type="PANTHER" id="PTHR13437">
    <property type="entry name" value="NUCLEOPORIN P58/P45 NUCLEOPORIN-LIKE PROTEIN 1"/>
    <property type="match status" value="1"/>
</dbReference>
<evidence type="ECO:0000256" key="7">
    <source>
        <dbReference type="ARBA" id="ARBA00022989"/>
    </source>
</evidence>
<evidence type="ECO:0000256" key="12">
    <source>
        <dbReference type="SAM" id="MobiDB-lite"/>
    </source>
</evidence>
<dbReference type="Gene3D" id="6.10.140.1350">
    <property type="match status" value="1"/>
</dbReference>
<dbReference type="PANTHER" id="PTHR13437:SF2">
    <property type="entry name" value="NUCLEOPORIN P58_P45"/>
    <property type="match status" value="1"/>
</dbReference>
<comment type="caution">
    <text evidence="14">The sequence shown here is derived from an EMBL/GenBank/DDBJ whole genome shotgun (WGS) entry which is preliminary data.</text>
</comment>
<feature type="transmembrane region" description="Helical" evidence="13">
    <location>
        <begin position="144"/>
        <end position="161"/>
    </location>
</feature>
<feature type="compositionally biased region" description="Low complexity" evidence="12">
    <location>
        <begin position="360"/>
        <end position="384"/>
    </location>
</feature>
<keyword evidence="10 13" id="KW-0472">Membrane</keyword>
<dbReference type="Pfam" id="PF09799">
    <property type="entry name" value="Transmemb_17"/>
    <property type="match status" value="1"/>
</dbReference>
<keyword evidence="4 13" id="KW-0812">Transmembrane</keyword>
<evidence type="ECO:0000256" key="6">
    <source>
        <dbReference type="ARBA" id="ARBA00022927"/>
    </source>
</evidence>
<evidence type="ECO:0000256" key="8">
    <source>
        <dbReference type="ARBA" id="ARBA00023010"/>
    </source>
</evidence>
<keyword evidence="7 13" id="KW-1133">Transmembrane helix</keyword>
<feature type="transmembrane region" description="Helical" evidence="13">
    <location>
        <begin position="104"/>
        <end position="124"/>
    </location>
</feature>
<evidence type="ECO:0000256" key="4">
    <source>
        <dbReference type="ARBA" id="ARBA00022692"/>
    </source>
</evidence>
<evidence type="ECO:0000313" key="15">
    <source>
        <dbReference type="Proteomes" id="UP001527925"/>
    </source>
</evidence>